<proteinExistence type="predicted"/>
<feature type="region of interest" description="Disordered" evidence="4">
    <location>
        <begin position="217"/>
        <end position="299"/>
    </location>
</feature>
<name>A0A0D7BV85_9AGAR</name>
<organism evidence="5 6">
    <name type="scientific">Cylindrobasidium torrendii FP15055 ss-10</name>
    <dbReference type="NCBI Taxonomy" id="1314674"/>
    <lineage>
        <taxon>Eukaryota</taxon>
        <taxon>Fungi</taxon>
        <taxon>Dikarya</taxon>
        <taxon>Basidiomycota</taxon>
        <taxon>Agaricomycotina</taxon>
        <taxon>Agaricomycetes</taxon>
        <taxon>Agaricomycetidae</taxon>
        <taxon>Agaricales</taxon>
        <taxon>Marasmiineae</taxon>
        <taxon>Physalacriaceae</taxon>
        <taxon>Cylindrobasidium</taxon>
    </lineage>
</organism>
<evidence type="ECO:0000256" key="1">
    <source>
        <dbReference type="ARBA" id="ARBA00022737"/>
    </source>
</evidence>
<dbReference type="SMART" id="SM00248">
    <property type="entry name" value="ANK"/>
    <property type="match status" value="3"/>
</dbReference>
<keyword evidence="1" id="KW-0677">Repeat</keyword>
<dbReference type="PROSITE" id="PS50297">
    <property type="entry name" value="ANK_REP_REGION"/>
    <property type="match status" value="2"/>
</dbReference>
<dbReference type="SUPFAM" id="SSF48403">
    <property type="entry name" value="Ankyrin repeat"/>
    <property type="match status" value="1"/>
</dbReference>
<keyword evidence="6" id="KW-1185">Reference proteome</keyword>
<evidence type="ECO:0000313" key="5">
    <source>
        <dbReference type="EMBL" id="KIY74094.1"/>
    </source>
</evidence>
<dbReference type="STRING" id="1314674.A0A0D7BV85"/>
<feature type="compositionally biased region" description="Low complexity" evidence="4">
    <location>
        <begin position="276"/>
        <end position="288"/>
    </location>
</feature>
<keyword evidence="2 3" id="KW-0040">ANK repeat</keyword>
<dbReference type="Proteomes" id="UP000054007">
    <property type="component" value="Unassembled WGS sequence"/>
</dbReference>
<feature type="compositionally biased region" description="Polar residues" evidence="4">
    <location>
        <begin position="227"/>
        <end position="238"/>
    </location>
</feature>
<dbReference type="EMBL" id="KN880432">
    <property type="protein sequence ID" value="KIY74094.1"/>
    <property type="molecule type" value="Genomic_DNA"/>
</dbReference>
<evidence type="ECO:0000256" key="3">
    <source>
        <dbReference type="PROSITE-ProRule" id="PRU00023"/>
    </source>
</evidence>
<evidence type="ECO:0000256" key="2">
    <source>
        <dbReference type="ARBA" id="ARBA00023043"/>
    </source>
</evidence>
<feature type="compositionally biased region" description="Polar residues" evidence="4">
    <location>
        <begin position="328"/>
        <end position="346"/>
    </location>
</feature>
<feature type="repeat" description="ANK" evidence="3">
    <location>
        <begin position="157"/>
        <end position="189"/>
    </location>
</feature>
<dbReference type="Pfam" id="PF12796">
    <property type="entry name" value="Ank_2"/>
    <property type="match status" value="2"/>
</dbReference>
<dbReference type="Gene3D" id="1.25.40.20">
    <property type="entry name" value="Ankyrin repeat-containing domain"/>
    <property type="match status" value="2"/>
</dbReference>
<evidence type="ECO:0000313" key="6">
    <source>
        <dbReference type="Proteomes" id="UP000054007"/>
    </source>
</evidence>
<feature type="region of interest" description="Disordered" evidence="4">
    <location>
        <begin position="320"/>
        <end position="478"/>
    </location>
</feature>
<dbReference type="OrthoDB" id="341259at2759"/>
<sequence length="502" mass="54541">MAEKDPSARLRRAVKENNLFLVKRLIERTDIRNPDPGPRRYTSLAWAAVLGHEETFEFLLSEGHDDYEYSRDSENNTILMLLAELKPTSSAMHPSSGDNLRATLRMARLYYDRYPKVLDWSNNQGKTALHVAALKGKEELVRMFCDLGADVDLPDNKGNSPLHTASAWGHVPVVQLLVERGCSHIARNNDNFTPADYAYSFTTQETLMDTVRLQFENNKRSRRKLTQKQSDPGTSSPSYHAPRSLSDVDPPRMRSGSGTSRTTDASDEGLAPPPSQSSASSRSLASGSHTPLQGNGNMSALSPIASRVQQADADAREKYMKGNRNRSESQGTSSTDNYSQSGSSLAPNDADEILGLPSSARRLRPSMSASQLTSGPRAPTPNTKDNRIRSGTTESQRPVLAKPLVGRASSISTGNGTTAAASANGRSPVEKKLPPFPGKAVSSPQPAPPETYTGPSSQYAQFPEPPAEEASTPTAKRMAFKPFVAESLTPHRRGLSSSSFRV</sequence>
<evidence type="ECO:0000256" key="4">
    <source>
        <dbReference type="SAM" id="MobiDB-lite"/>
    </source>
</evidence>
<dbReference type="InterPro" id="IPR036770">
    <property type="entry name" value="Ankyrin_rpt-contain_sf"/>
</dbReference>
<feature type="compositionally biased region" description="Polar residues" evidence="4">
    <location>
        <begin position="289"/>
        <end position="299"/>
    </location>
</feature>
<feature type="repeat" description="ANK" evidence="3">
    <location>
        <begin position="124"/>
        <end position="156"/>
    </location>
</feature>
<dbReference type="InterPro" id="IPR002110">
    <property type="entry name" value="Ankyrin_rpt"/>
</dbReference>
<dbReference type="AlphaFoldDB" id="A0A0D7BV85"/>
<protein>
    <submittedName>
        <fullName evidence="5">Ankyrin</fullName>
    </submittedName>
</protein>
<accession>A0A0D7BV85</accession>
<dbReference type="PANTHER" id="PTHR24171">
    <property type="entry name" value="ANKYRIN REPEAT DOMAIN-CONTAINING PROTEIN 39-RELATED"/>
    <property type="match status" value="1"/>
</dbReference>
<feature type="compositionally biased region" description="Low complexity" evidence="4">
    <location>
        <begin position="408"/>
        <end position="427"/>
    </location>
</feature>
<reference evidence="5 6" key="1">
    <citation type="journal article" date="2015" name="Fungal Genet. Biol.">
        <title>Evolution of novel wood decay mechanisms in Agaricales revealed by the genome sequences of Fistulina hepatica and Cylindrobasidium torrendii.</title>
        <authorList>
            <person name="Floudas D."/>
            <person name="Held B.W."/>
            <person name="Riley R."/>
            <person name="Nagy L.G."/>
            <person name="Koehler G."/>
            <person name="Ransdell A.S."/>
            <person name="Younus H."/>
            <person name="Chow J."/>
            <person name="Chiniquy J."/>
            <person name="Lipzen A."/>
            <person name="Tritt A."/>
            <person name="Sun H."/>
            <person name="Haridas S."/>
            <person name="LaButti K."/>
            <person name="Ohm R.A."/>
            <person name="Kues U."/>
            <person name="Blanchette R.A."/>
            <person name="Grigoriev I.V."/>
            <person name="Minto R.E."/>
            <person name="Hibbett D.S."/>
        </authorList>
    </citation>
    <scope>NUCLEOTIDE SEQUENCE [LARGE SCALE GENOMIC DNA]</scope>
    <source>
        <strain evidence="5 6">FP15055 ss-10</strain>
    </source>
</reference>
<dbReference type="PROSITE" id="PS50088">
    <property type="entry name" value="ANK_REPEAT"/>
    <property type="match status" value="2"/>
</dbReference>
<gene>
    <name evidence="5" type="ORF">CYLTODRAFT_341015</name>
</gene>